<dbReference type="Proteomes" id="UP001223743">
    <property type="component" value="Unassembled WGS sequence"/>
</dbReference>
<proteinExistence type="predicted"/>
<gene>
    <name evidence="2" type="ORF">QO015_004175</name>
</gene>
<accession>A0ABU0MC69</accession>
<dbReference type="EMBL" id="JAUSWJ010000001">
    <property type="protein sequence ID" value="MDQ0518562.1"/>
    <property type="molecule type" value="Genomic_DNA"/>
</dbReference>
<organism evidence="2 3">
    <name type="scientific">Kaistia geumhonensis</name>
    <dbReference type="NCBI Taxonomy" id="410839"/>
    <lineage>
        <taxon>Bacteria</taxon>
        <taxon>Pseudomonadati</taxon>
        <taxon>Pseudomonadota</taxon>
        <taxon>Alphaproteobacteria</taxon>
        <taxon>Hyphomicrobiales</taxon>
        <taxon>Kaistiaceae</taxon>
        <taxon>Kaistia</taxon>
    </lineage>
</organism>
<name>A0ABU0MC69_9HYPH</name>
<keyword evidence="1" id="KW-0732">Signal</keyword>
<keyword evidence="3" id="KW-1185">Reference proteome</keyword>
<evidence type="ECO:0000313" key="3">
    <source>
        <dbReference type="Proteomes" id="UP001223743"/>
    </source>
</evidence>
<evidence type="ECO:0000256" key="1">
    <source>
        <dbReference type="SAM" id="SignalP"/>
    </source>
</evidence>
<feature type="chain" id="PRO_5047375006" evidence="1">
    <location>
        <begin position="23"/>
        <end position="124"/>
    </location>
</feature>
<dbReference type="RefSeq" id="WP_266284139.1">
    <property type="nucleotide sequence ID" value="NZ_JAPKNF010000004.1"/>
</dbReference>
<feature type="signal peptide" evidence="1">
    <location>
        <begin position="1"/>
        <end position="22"/>
    </location>
</feature>
<sequence>MHIVRPTLVVLATLAVTGPAAAQTYSGAPLSPPALQQAVVEAVADRMLNADGVVVSDLRLSRARSGHGYCGFVAASPGAARQPFHVLVEQGSDPAVLILPEKGDPPGLPRADAVLLLTNLGCVS</sequence>
<evidence type="ECO:0000313" key="2">
    <source>
        <dbReference type="EMBL" id="MDQ0518562.1"/>
    </source>
</evidence>
<protein>
    <submittedName>
        <fullName evidence="2">Uncharacterized protein</fullName>
    </submittedName>
</protein>
<reference evidence="2 3" key="1">
    <citation type="submission" date="2023-07" db="EMBL/GenBank/DDBJ databases">
        <title>Genomic Encyclopedia of Type Strains, Phase IV (KMG-IV): sequencing the most valuable type-strain genomes for metagenomic binning, comparative biology and taxonomic classification.</title>
        <authorList>
            <person name="Goeker M."/>
        </authorList>
    </citation>
    <scope>NUCLEOTIDE SEQUENCE [LARGE SCALE GENOMIC DNA]</scope>
    <source>
        <strain evidence="2 3">B1-1</strain>
    </source>
</reference>
<comment type="caution">
    <text evidence="2">The sequence shown here is derived from an EMBL/GenBank/DDBJ whole genome shotgun (WGS) entry which is preliminary data.</text>
</comment>